<dbReference type="PROSITE" id="PS50943">
    <property type="entry name" value="HTH_CROC1"/>
    <property type="match status" value="1"/>
</dbReference>
<keyword evidence="2" id="KW-0238">DNA-binding</keyword>
<name>A0A1I3DZX0_9SPHI</name>
<dbReference type="InterPro" id="IPR039418">
    <property type="entry name" value="LexA-like"/>
</dbReference>
<dbReference type="CDD" id="cd00093">
    <property type="entry name" value="HTH_XRE"/>
    <property type="match status" value="1"/>
</dbReference>
<dbReference type="SUPFAM" id="SSF51306">
    <property type="entry name" value="LexA/Signal peptidase"/>
    <property type="match status" value="1"/>
</dbReference>
<dbReference type="Gene3D" id="2.10.109.10">
    <property type="entry name" value="Umud Fragment, subunit A"/>
    <property type="match status" value="1"/>
</dbReference>
<dbReference type="InterPro" id="IPR001387">
    <property type="entry name" value="Cro/C1-type_HTH"/>
</dbReference>
<evidence type="ECO:0000313" key="5">
    <source>
        <dbReference type="EMBL" id="SFH92193.1"/>
    </source>
</evidence>
<keyword evidence="1" id="KW-0805">Transcription regulation</keyword>
<dbReference type="PANTHER" id="PTHR40661">
    <property type="match status" value="1"/>
</dbReference>
<dbReference type="RefSeq" id="WP_090624221.1">
    <property type="nucleotide sequence ID" value="NZ_FOQO01000001.1"/>
</dbReference>
<dbReference type="InterPro" id="IPR036286">
    <property type="entry name" value="LexA/Signal_pep-like_sf"/>
</dbReference>
<proteinExistence type="predicted"/>
<dbReference type="PANTHER" id="PTHR40661:SF1">
    <property type="entry name" value="HTH CRO_C1-TYPE DOMAIN-CONTAINING PROTEIN"/>
    <property type="match status" value="1"/>
</dbReference>
<evidence type="ECO:0000256" key="3">
    <source>
        <dbReference type="ARBA" id="ARBA00023163"/>
    </source>
</evidence>
<dbReference type="AlphaFoldDB" id="A0A1I3DZX0"/>
<accession>A0A1I3DZX0</accession>
<evidence type="ECO:0000256" key="1">
    <source>
        <dbReference type="ARBA" id="ARBA00023015"/>
    </source>
</evidence>
<protein>
    <submittedName>
        <fullName evidence="5">Phage repressor protein C, contains Cro/C1-type HTH and peptisase s24 domains</fullName>
    </submittedName>
</protein>
<dbReference type="Pfam" id="PF01381">
    <property type="entry name" value="HTH_3"/>
    <property type="match status" value="1"/>
</dbReference>
<dbReference type="OrthoDB" id="796548at2"/>
<dbReference type="InterPro" id="IPR015927">
    <property type="entry name" value="Peptidase_S24_S26A/B/C"/>
</dbReference>
<dbReference type="InterPro" id="IPR010982">
    <property type="entry name" value="Lambda_DNA-bd_dom_sf"/>
</dbReference>
<dbReference type="GO" id="GO:0003677">
    <property type="term" value="F:DNA binding"/>
    <property type="evidence" value="ECO:0007669"/>
    <property type="project" value="UniProtKB-KW"/>
</dbReference>
<dbReference type="Proteomes" id="UP000198670">
    <property type="component" value="Unassembled WGS sequence"/>
</dbReference>
<gene>
    <name evidence="5" type="ORF">SAMN05444682_101705</name>
</gene>
<dbReference type="Pfam" id="PF00717">
    <property type="entry name" value="Peptidase_S24"/>
    <property type="match status" value="1"/>
</dbReference>
<dbReference type="SUPFAM" id="SSF47413">
    <property type="entry name" value="lambda repressor-like DNA-binding domains"/>
    <property type="match status" value="1"/>
</dbReference>
<evidence type="ECO:0000313" key="6">
    <source>
        <dbReference type="Proteomes" id="UP000198670"/>
    </source>
</evidence>
<dbReference type="SMART" id="SM00530">
    <property type="entry name" value="HTH_XRE"/>
    <property type="match status" value="1"/>
</dbReference>
<dbReference type="CDD" id="cd06529">
    <property type="entry name" value="S24_LexA-like"/>
    <property type="match status" value="1"/>
</dbReference>
<keyword evidence="3" id="KW-0804">Transcription</keyword>
<dbReference type="EMBL" id="FOQO01000001">
    <property type="protein sequence ID" value="SFH92193.1"/>
    <property type="molecule type" value="Genomic_DNA"/>
</dbReference>
<feature type="domain" description="HTH cro/C1-type" evidence="4">
    <location>
        <begin position="6"/>
        <end position="35"/>
    </location>
</feature>
<keyword evidence="6" id="KW-1185">Reference proteome</keyword>
<evidence type="ECO:0000259" key="4">
    <source>
        <dbReference type="PROSITE" id="PS50943"/>
    </source>
</evidence>
<evidence type="ECO:0000256" key="2">
    <source>
        <dbReference type="ARBA" id="ARBA00023125"/>
    </source>
</evidence>
<organism evidence="5 6">
    <name type="scientific">Parapedobacter indicus</name>
    <dbReference type="NCBI Taxonomy" id="1477437"/>
    <lineage>
        <taxon>Bacteria</taxon>
        <taxon>Pseudomonadati</taxon>
        <taxon>Bacteroidota</taxon>
        <taxon>Sphingobacteriia</taxon>
        <taxon>Sphingobacteriales</taxon>
        <taxon>Sphingobacteriaceae</taxon>
        <taxon>Parapedobacter</taxon>
    </lineage>
</organism>
<dbReference type="Gene3D" id="1.10.260.40">
    <property type="entry name" value="lambda repressor-like DNA-binding domains"/>
    <property type="match status" value="1"/>
</dbReference>
<dbReference type="STRING" id="1477437.SAMN05444682_101705"/>
<sequence length="215" mass="24435">MTGAELKSLRIKKGLTQEMLAQLSGVPLGSIGRIEAAKNDDIKKEKVVSALKSVLMSETYAGRPQNASKEIESNQTSIPMYNFPTAASAIEIYNDPNDVKVIGHLNIPGSTRDSFALPVYGHSMYPTLENGSWCVLRPINDVQDILWGEIYYVEWGDYRMFKRILVSEKEDEVILWSDNQLEKIRDKPKYAPVNVKKERIRRLCLLTDILKKPNY</sequence>
<reference evidence="5 6" key="1">
    <citation type="submission" date="2016-10" db="EMBL/GenBank/DDBJ databases">
        <authorList>
            <person name="de Groot N.N."/>
        </authorList>
    </citation>
    <scope>NUCLEOTIDE SEQUENCE [LARGE SCALE GENOMIC DNA]</scope>
    <source>
        <strain evidence="5 6">RK1</strain>
    </source>
</reference>